<dbReference type="PANTHER" id="PTHR37299:SF1">
    <property type="entry name" value="STAGE 0 SPORULATION PROTEIN A HOMOLOG"/>
    <property type="match status" value="1"/>
</dbReference>
<feature type="domain" description="Response regulatory" evidence="4">
    <location>
        <begin position="3"/>
        <end position="116"/>
    </location>
</feature>
<dbReference type="PANTHER" id="PTHR37299">
    <property type="entry name" value="TRANSCRIPTIONAL REGULATOR-RELATED"/>
    <property type="match status" value="1"/>
</dbReference>
<dbReference type="InterPro" id="IPR011006">
    <property type="entry name" value="CheY-like_superfamily"/>
</dbReference>
<comment type="function">
    <text evidence="2">May play the central regulatory role in sporulation. It may be an element of the effector pathway responsible for the activation of sporulation genes in response to nutritional stress. Spo0A may act in concert with spo0H (a sigma factor) to control the expression of some genes that are critical to the sporulation process.</text>
</comment>
<reference evidence="6 7" key="1">
    <citation type="submission" date="2018-06" db="EMBL/GenBank/DDBJ databases">
        <title>Genomic Encyclopedia of Type Strains, Phase I: the one thousand microbial genomes (KMG-I) project.</title>
        <authorList>
            <person name="Kyrpides N."/>
        </authorList>
    </citation>
    <scope>NUCLEOTIDE SEQUENCE [LARGE SCALE GENOMIC DNA]</scope>
    <source>
        <strain evidence="6 7">DSM 19573</strain>
    </source>
</reference>
<evidence type="ECO:0000313" key="6">
    <source>
        <dbReference type="EMBL" id="PYG86623.1"/>
    </source>
</evidence>
<dbReference type="SUPFAM" id="SSF52172">
    <property type="entry name" value="CheY-like"/>
    <property type="match status" value="1"/>
</dbReference>
<keyword evidence="7" id="KW-1185">Reference proteome</keyword>
<evidence type="ECO:0000256" key="3">
    <source>
        <dbReference type="PROSITE-ProRule" id="PRU00169"/>
    </source>
</evidence>
<dbReference type="GO" id="GO:0000156">
    <property type="term" value="F:phosphorelay response regulator activity"/>
    <property type="evidence" value="ECO:0007669"/>
    <property type="project" value="InterPro"/>
</dbReference>
<evidence type="ECO:0000256" key="1">
    <source>
        <dbReference type="ARBA" id="ARBA00018672"/>
    </source>
</evidence>
<evidence type="ECO:0000256" key="2">
    <source>
        <dbReference type="ARBA" id="ARBA00024867"/>
    </source>
</evidence>
<dbReference type="SMART" id="SM00448">
    <property type="entry name" value="REC"/>
    <property type="match status" value="1"/>
</dbReference>
<organism evidence="6 7">
    <name type="scientific">Ruminiclostridium sufflavum DSM 19573</name>
    <dbReference type="NCBI Taxonomy" id="1121337"/>
    <lineage>
        <taxon>Bacteria</taxon>
        <taxon>Bacillati</taxon>
        <taxon>Bacillota</taxon>
        <taxon>Clostridia</taxon>
        <taxon>Eubacteriales</taxon>
        <taxon>Oscillospiraceae</taxon>
        <taxon>Ruminiclostridium</taxon>
    </lineage>
</organism>
<dbReference type="RefSeq" id="WP_110462837.1">
    <property type="nucleotide sequence ID" value="NZ_QKMR01000018.1"/>
</dbReference>
<feature type="modified residue" description="4-aspartylphosphate" evidence="3">
    <location>
        <position position="53"/>
    </location>
</feature>
<dbReference type="Proteomes" id="UP000248132">
    <property type="component" value="Unassembled WGS sequence"/>
</dbReference>
<dbReference type="Pfam" id="PF00072">
    <property type="entry name" value="Response_reg"/>
    <property type="match status" value="1"/>
</dbReference>
<dbReference type="Gene3D" id="2.40.50.1020">
    <property type="entry name" value="LytTr DNA-binding domain"/>
    <property type="match status" value="1"/>
</dbReference>
<dbReference type="AlphaFoldDB" id="A0A318XJV6"/>
<evidence type="ECO:0000259" key="5">
    <source>
        <dbReference type="PROSITE" id="PS50930"/>
    </source>
</evidence>
<dbReference type="PROSITE" id="PS50930">
    <property type="entry name" value="HTH_LYTTR"/>
    <property type="match status" value="1"/>
</dbReference>
<gene>
    <name evidence="6" type="ORF">LY28_02842</name>
</gene>
<evidence type="ECO:0000259" key="4">
    <source>
        <dbReference type="PROSITE" id="PS50110"/>
    </source>
</evidence>
<protein>
    <recommendedName>
        <fullName evidence="1">Stage 0 sporulation protein A homolog</fullName>
    </recommendedName>
</protein>
<dbReference type="InterPro" id="IPR046947">
    <property type="entry name" value="LytR-like"/>
</dbReference>
<dbReference type="OrthoDB" id="9802383at2"/>
<dbReference type="Gene3D" id="3.40.50.2300">
    <property type="match status" value="1"/>
</dbReference>
<sequence>MIRISVCDDDISMTENLKKGINDLRCDLEILTFDCGNALLLSEFLYNDIIILDIEMNDINGIQAAKQLRENGYYGIIIFLTSYKEMVFDSLKVKPYEYIVKPVEITKLKLILGEAVNYVLERRNTHFEAVCNSFTFRIKVCDIYFFESRGRKIDINTKDGIKTIIGKINQIEASLSNRNFFRCHKSYLINLEHVYMFSNSEITLDNNQKVLISRLRLNSFKEAFRAFMKGNRKCQ</sequence>
<evidence type="ECO:0000313" key="7">
    <source>
        <dbReference type="Proteomes" id="UP000248132"/>
    </source>
</evidence>
<dbReference type="EMBL" id="QKMR01000018">
    <property type="protein sequence ID" value="PYG86623.1"/>
    <property type="molecule type" value="Genomic_DNA"/>
</dbReference>
<keyword evidence="3" id="KW-0597">Phosphoprotein</keyword>
<feature type="domain" description="HTH LytTR-type" evidence="5">
    <location>
        <begin position="135"/>
        <end position="226"/>
    </location>
</feature>
<comment type="caution">
    <text evidence="6">The sequence shown here is derived from an EMBL/GenBank/DDBJ whole genome shotgun (WGS) entry which is preliminary data.</text>
</comment>
<dbReference type="SMART" id="SM00850">
    <property type="entry name" value="LytTR"/>
    <property type="match status" value="1"/>
</dbReference>
<proteinExistence type="predicted"/>
<dbReference type="InterPro" id="IPR001789">
    <property type="entry name" value="Sig_transdc_resp-reg_receiver"/>
</dbReference>
<name>A0A318XJV6_9FIRM</name>
<dbReference type="PROSITE" id="PS50110">
    <property type="entry name" value="RESPONSE_REGULATORY"/>
    <property type="match status" value="1"/>
</dbReference>
<dbReference type="Pfam" id="PF04397">
    <property type="entry name" value="LytTR"/>
    <property type="match status" value="1"/>
</dbReference>
<dbReference type="GO" id="GO:0003677">
    <property type="term" value="F:DNA binding"/>
    <property type="evidence" value="ECO:0007669"/>
    <property type="project" value="InterPro"/>
</dbReference>
<accession>A0A318XJV6</accession>
<dbReference type="InterPro" id="IPR007492">
    <property type="entry name" value="LytTR_DNA-bd_dom"/>
</dbReference>
<dbReference type="CDD" id="cd00156">
    <property type="entry name" value="REC"/>
    <property type="match status" value="1"/>
</dbReference>